<dbReference type="InterPro" id="IPR009628">
    <property type="entry name" value="Phage_tape_measure_N"/>
</dbReference>
<keyword evidence="6" id="KW-1185">Reference proteome</keyword>
<feature type="region of interest" description="Disordered" evidence="2">
    <location>
        <begin position="2044"/>
        <end position="2078"/>
    </location>
</feature>
<feature type="domain" description="Phage tail lysozyme" evidence="4">
    <location>
        <begin position="1128"/>
        <end position="1262"/>
    </location>
</feature>
<evidence type="ECO:0000256" key="1">
    <source>
        <dbReference type="SAM" id="Coils"/>
    </source>
</evidence>
<evidence type="ECO:0000256" key="2">
    <source>
        <dbReference type="SAM" id="MobiDB-lite"/>
    </source>
</evidence>
<keyword evidence="1" id="KW-0175">Coiled coil</keyword>
<dbReference type="EMBL" id="LDQA01000072">
    <property type="protein sequence ID" value="KTR02551.1"/>
    <property type="molecule type" value="Genomic_DNA"/>
</dbReference>
<evidence type="ECO:0000259" key="4">
    <source>
        <dbReference type="Pfam" id="PF18013"/>
    </source>
</evidence>
<organism evidence="5 6">
    <name type="scientific">Aureimonas ureilytica</name>
    <dbReference type="NCBI Taxonomy" id="401562"/>
    <lineage>
        <taxon>Bacteria</taxon>
        <taxon>Pseudomonadati</taxon>
        <taxon>Pseudomonadota</taxon>
        <taxon>Alphaproteobacteria</taxon>
        <taxon>Hyphomicrobiales</taxon>
        <taxon>Aurantimonadaceae</taxon>
        <taxon>Aureimonas</taxon>
    </lineage>
</organism>
<dbReference type="InterPro" id="IPR023346">
    <property type="entry name" value="Lysozyme-like_dom_sf"/>
</dbReference>
<feature type="domain" description="Bacteriophage tail tape measure N-terminal" evidence="3">
    <location>
        <begin position="473"/>
        <end position="580"/>
    </location>
</feature>
<evidence type="ECO:0000259" key="3">
    <source>
        <dbReference type="Pfam" id="PF06791"/>
    </source>
</evidence>
<dbReference type="InterPro" id="IPR041219">
    <property type="entry name" value="Phage_lysozyme2"/>
</dbReference>
<evidence type="ECO:0000313" key="5">
    <source>
        <dbReference type="EMBL" id="KTR02551.1"/>
    </source>
</evidence>
<proteinExistence type="predicted"/>
<accession>A0A175RGS7</accession>
<reference evidence="5 6" key="1">
    <citation type="journal article" date="2016" name="Front. Microbiol.">
        <title>Genomic Resource of Rice Seed Associated Bacteria.</title>
        <authorList>
            <person name="Midha S."/>
            <person name="Bansal K."/>
            <person name="Sharma S."/>
            <person name="Kumar N."/>
            <person name="Patil P.P."/>
            <person name="Chaudhry V."/>
            <person name="Patil P.B."/>
        </authorList>
    </citation>
    <scope>NUCLEOTIDE SEQUENCE [LARGE SCALE GENOMIC DNA]</scope>
    <source>
        <strain evidence="5 6">NS365</strain>
    </source>
</reference>
<sequence>MSNVIVTELVVDARGAQQGTANYDRAMKVAQAAIDRMLDRDNALRNAMDQTSTTMTTAAGTVTGAAKAWEKLRAVADPHVTLMKKIQQAMLDADAAVRRGITTQAEADHVLEQYVRTMQASSVAGREAAREAQSLAAAQERAAQAAARSAAALDDLRASHDGVYDATRRMAREVDELAQLESAGIKIAGGYAAALDRIILKYDETAQAAAKAKAAQADMIRQAREDQNAANSKASAGANHDKFSSFMGVRSGTSSSARDSAQVFEEEARAAEKLREELNPLGAAYAKMLQQVGAYEAMARRGTISTDEMSAAVRKAINGFHQLADSEAARETQALAAEQDRAAQAASRHAAMLDNLRASIDPAYASARNMARELSELTMLENAGIRIAGGYATAREKIARKYDAGAQAADKEARAVAQLREELNPLAAAHARLNEKLESYQAMARRGAITSDELALATSKARREFDHSARNLRGVGDEARLSSHQVQNLGYQLNDAATMLLSGSSPFQVLATQGGQVVQALGDGPGGVKGALKVIGDSVLAFGARLGPVGIAIGVLGAAGAVALAMWPKVQDRIDRVNASAEKFANTLRDIRRGNADLADVIEQGVNRSLTMGPDMLRDRLAAEQQRQIDATEQARKGVGQSAFFGVGFNPLNWGKDAIQTLSGGVDVRDLQDLAAEFVNGTKSASEFRQELDRLQATGEVPRYLHGTIDEVTKLTDAAIDAEAKIKQLKDGLDNLRIAKQAADDAEKAGTAYEKFRGAGFDLETLKTERQRINEAFEKFKSTSMGPLNPKDVQRYNEALRQLDVQDERARKGRELDIQQLGARTVAERARIAAERERLNLTIPGINQEKVAADAAAASQMVYAEAAESAAEALRSSKDAYAQAGLDGYAGQIAAINAQYARQIELAQGSEAAVRSLTEARDLDLKALEVGARKSLFDGQEEELRRLQMEAGLIGQNDDVRRKAVVTLQAEAELRRQGIDLNSEWGRTYVTNAQQISDMDDALMKQQKVFDGLKDAAQGFFEALSSGSGIMDALSSTFGRFAQQLASKGFDQVFGGLLGKGGASAPSVAGAITQAASQIPAYGSGMAMERTLAAPVGAVTRTALPPIVTGDGFSPTKAASVARQSVPAQIWDFFAAKGLASHQIAGIMGQAKAESSFNPTAVGDNGQAFGLFQHNDRKQSLFNYIGGRQNLSDVNAQLEFVWKELNTTEGAAYKRLLAARDYFEANEAMISFERPSGYEKGVKNAHNYSGRLAYTKEAYETYSGSVAASPRETQRTIEKATAAGVQKGIESSTYDRPDYDSSSRGSGEGLFGKRGMAGMEVAGAAIGAFSNGYSSGSPLSGGIGGIFSGLGASQSIATAFPSLAGIAGPIGMIGGAALGIIGGIIGARKKREEAHKQAAAQWEQMLPQYRAYQDRMKDGVGPNSGLRSAFAADDQALNDFMKTGGAAWKLGSGNSSAEFWQTGLNRYTYQDRTKAAFRDSFGAAESGLLSGQGLEGPWVKARDAVREAAKAMLTFVDDAKVSFGEGAAEVERAREAGVAQLRSVLRGADKLTSVQSGIQSLEGGAAALRTELVKLGLTSEDVARVVGEDLAAGMGKMRSDFERGIADQVADLNGKGYMSKVRDLIDTFRATQEDAARLGADTSLLPTLFQKQAQAIVDGADLSADGLTELVKVFPQLSGVVRTATTDLDNAVTTAQGNLRTAFERVMSFVDSLRAFKDSIRLDSNLSTLGPQERLLEAQTKFREASEKAAKGDAEAQGKLIELSRGYLDESKSYYASSEAYFAAFDEVQKVLSRTETAAMSELDMAKSQYGALLAIDTSVKSVTEAIAALNAAQAARDAAQVISLQQYVQALNPTANLPAAAQPAPTPAVTSTPAATATAAAGPAMEYRNGLAGRTFSFNGASVWLKQGGTFEEAFNAWSQEYGYYNAGIAPHFMTAWKQAGFVNGGLVGYQDGGLVANGIWNVDSVLARHANGGMVGLAGGEMVIKAPHVTSQTYPILDTINRTGRAPASSGGAARSDRGELAELRALRDDIRKLAETIVASDDRTRQTIGETSEAEQRRGASSDRLAARRATIKAP</sequence>
<gene>
    <name evidence="5" type="ORF">NS365_21435</name>
</gene>
<name>A0A175RGS7_9HYPH</name>
<evidence type="ECO:0008006" key="7">
    <source>
        <dbReference type="Google" id="ProtNLM"/>
    </source>
</evidence>
<dbReference type="SUPFAM" id="SSF53955">
    <property type="entry name" value="Lysozyme-like"/>
    <property type="match status" value="1"/>
</dbReference>
<dbReference type="Gene3D" id="1.10.530.10">
    <property type="match status" value="1"/>
</dbReference>
<evidence type="ECO:0000313" key="6">
    <source>
        <dbReference type="Proteomes" id="UP000078529"/>
    </source>
</evidence>
<dbReference type="Pfam" id="PF06791">
    <property type="entry name" value="TMP_2"/>
    <property type="match status" value="1"/>
</dbReference>
<comment type="caution">
    <text evidence="5">The sequence shown here is derived from an EMBL/GenBank/DDBJ whole genome shotgun (WGS) entry which is preliminary data.</text>
</comment>
<dbReference type="Proteomes" id="UP000078529">
    <property type="component" value="Unassembled WGS sequence"/>
</dbReference>
<protein>
    <recommendedName>
        <fullName evidence="7">Phage tail lysozyme domain-containing protein</fullName>
    </recommendedName>
</protein>
<dbReference type="PATRIC" id="fig|401562.4.peg.4419"/>
<dbReference type="Pfam" id="PF18013">
    <property type="entry name" value="Phage_lysozyme2"/>
    <property type="match status" value="1"/>
</dbReference>
<feature type="coiled-coil region" evidence="1">
    <location>
        <begin position="719"/>
        <end position="783"/>
    </location>
</feature>